<dbReference type="GO" id="GO:0008422">
    <property type="term" value="F:beta-glucosidase activity"/>
    <property type="evidence" value="ECO:0007669"/>
    <property type="project" value="UniProtKB-EC"/>
</dbReference>
<dbReference type="Proteomes" id="UP000186922">
    <property type="component" value="Unassembled WGS sequence"/>
</dbReference>
<dbReference type="EMBL" id="BDGG01000007">
    <property type="protein sequence ID" value="GAV01359.1"/>
    <property type="molecule type" value="Genomic_DNA"/>
</dbReference>
<name>A0A1D1VS24_RAMVA</name>
<evidence type="ECO:0000256" key="2">
    <source>
        <dbReference type="ARBA" id="ARBA00005336"/>
    </source>
</evidence>
<dbReference type="EC" id="3.2.1.21" evidence="3"/>
<evidence type="ECO:0000259" key="6">
    <source>
        <dbReference type="Pfam" id="PF01915"/>
    </source>
</evidence>
<dbReference type="GO" id="GO:0005975">
    <property type="term" value="P:carbohydrate metabolic process"/>
    <property type="evidence" value="ECO:0007669"/>
    <property type="project" value="InterPro"/>
</dbReference>
<dbReference type="Gene3D" id="3.40.50.1700">
    <property type="entry name" value="Glycoside hydrolase family 3 C-terminal domain"/>
    <property type="match status" value="1"/>
</dbReference>
<evidence type="ECO:0000256" key="3">
    <source>
        <dbReference type="ARBA" id="ARBA00012744"/>
    </source>
</evidence>
<dbReference type="InterPro" id="IPR002772">
    <property type="entry name" value="Glyco_hydro_3_C"/>
</dbReference>
<comment type="catalytic activity">
    <reaction evidence="1">
        <text>Hydrolysis of terminal, non-reducing beta-D-glucosyl residues with release of beta-D-glucose.</text>
        <dbReference type="EC" id="3.2.1.21"/>
    </reaction>
</comment>
<dbReference type="OrthoDB" id="47059at2759"/>
<comment type="caution">
    <text evidence="7">The sequence shown here is derived from an EMBL/GenBank/DDBJ whole genome shotgun (WGS) entry which is preliminary data.</text>
</comment>
<dbReference type="InterPro" id="IPR050288">
    <property type="entry name" value="Cellulose_deg_GH3"/>
</dbReference>
<keyword evidence="8" id="KW-1185">Reference proteome</keyword>
<dbReference type="PANTHER" id="PTHR42715">
    <property type="entry name" value="BETA-GLUCOSIDASE"/>
    <property type="match status" value="1"/>
</dbReference>
<dbReference type="Pfam" id="PF01915">
    <property type="entry name" value="Glyco_hydro_3_C"/>
    <property type="match status" value="1"/>
</dbReference>
<evidence type="ECO:0000313" key="8">
    <source>
        <dbReference type="Proteomes" id="UP000186922"/>
    </source>
</evidence>
<dbReference type="SUPFAM" id="SSF52279">
    <property type="entry name" value="Beta-D-glucan exohydrolase, C-terminal domain"/>
    <property type="match status" value="1"/>
</dbReference>
<dbReference type="STRING" id="947166.A0A1D1VS24"/>
<gene>
    <name evidence="7" type="primary">RvY_12083-1</name>
    <name evidence="7" type="synonym">RvY_12083.1</name>
    <name evidence="7" type="ORF">RvY_12083</name>
</gene>
<comment type="similarity">
    <text evidence="2">Belongs to the glycosyl hydrolase 3 family.</text>
</comment>
<protein>
    <recommendedName>
        <fullName evidence="3">beta-glucosidase</fullName>
        <ecNumber evidence="3">3.2.1.21</ecNumber>
    </recommendedName>
</protein>
<accession>A0A1D1VS24</accession>
<evidence type="ECO:0000256" key="1">
    <source>
        <dbReference type="ARBA" id="ARBA00000448"/>
    </source>
</evidence>
<dbReference type="InterPro" id="IPR036881">
    <property type="entry name" value="Glyco_hydro_3_C_sf"/>
</dbReference>
<organism evidence="7 8">
    <name type="scientific">Ramazzottius varieornatus</name>
    <name type="common">Water bear</name>
    <name type="synonym">Tardigrade</name>
    <dbReference type="NCBI Taxonomy" id="947166"/>
    <lineage>
        <taxon>Eukaryota</taxon>
        <taxon>Metazoa</taxon>
        <taxon>Ecdysozoa</taxon>
        <taxon>Tardigrada</taxon>
        <taxon>Eutardigrada</taxon>
        <taxon>Parachela</taxon>
        <taxon>Hypsibioidea</taxon>
        <taxon>Ramazzottiidae</taxon>
        <taxon>Ramazzottius</taxon>
    </lineage>
</organism>
<evidence type="ECO:0000256" key="4">
    <source>
        <dbReference type="ARBA" id="ARBA00022801"/>
    </source>
</evidence>
<reference evidence="7 8" key="1">
    <citation type="journal article" date="2016" name="Nat. Commun.">
        <title>Extremotolerant tardigrade genome and improved radiotolerance of human cultured cells by tardigrade-unique protein.</title>
        <authorList>
            <person name="Hashimoto T."/>
            <person name="Horikawa D.D."/>
            <person name="Saito Y."/>
            <person name="Kuwahara H."/>
            <person name="Kozuka-Hata H."/>
            <person name="Shin-I T."/>
            <person name="Minakuchi Y."/>
            <person name="Ohishi K."/>
            <person name="Motoyama A."/>
            <person name="Aizu T."/>
            <person name="Enomoto A."/>
            <person name="Kondo K."/>
            <person name="Tanaka S."/>
            <person name="Hara Y."/>
            <person name="Koshikawa S."/>
            <person name="Sagara H."/>
            <person name="Miura T."/>
            <person name="Yokobori S."/>
            <person name="Miyagawa K."/>
            <person name="Suzuki Y."/>
            <person name="Kubo T."/>
            <person name="Oyama M."/>
            <person name="Kohara Y."/>
            <person name="Fujiyama A."/>
            <person name="Arakawa K."/>
            <person name="Katayama T."/>
            <person name="Toyoda A."/>
            <person name="Kunieda T."/>
        </authorList>
    </citation>
    <scope>NUCLEOTIDE SEQUENCE [LARGE SCALE GENOMIC DNA]</scope>
    <source>
        <strain evidence="7 8">YOKOZUNA-1</strain>
    </source>
</reference>
<keyword evidence="4" id="KW-0378">Hydrolase</keyword>
<sequence length="183" mass="20189">MTIEWLAENALAILVTWRSGSMGGHAVADVLFGDVNPSGKLPMSFPRNVGQIPVHYDHKNTGRPIDKASGSLTERYRYLNTPNSPLYPFGFGLSYRTFVVEHLQLYVPTVAADQDVRLAVTVRNAEQRDGQEVVQVHDDWRWKVEAGVFEIYVGGNSDASLKATLTVANTLREPVEHPAASPA</sequence>
<dbReference type="PANTHER" id="PTHR42715:SF10">
    <property type="entry name" value="BETA-GLUCOSIDASE"/>
    <property type="match status" value="1"/>
</dbReference>
<evidence type="ECO:0000313" key="7">
    <source>
        <dbReference type="EMBL" id="GAV01359.1"/>
    </source>
</evidence>
<proteinExistence type="inferred from homology"/>
<feature type="domain" description="Glycoside hydrolase family 3 C-terminal" evidence="6">
    <location>
        <begin position="2"/>
        <end position="95"/>
    </location>
</feature>
<dbReference type="AlphaFoldDB" id="A0A1D1VS24"/>
<keyword evidence="5" id="KW-0326">Glycosidase</keyword>
<evidence type="ECO:0000256" key="5">
    <source>
        <dbReference type="ARBA" id="ARBA00023295"/>
    </source>
</evidence>